<feature type="region of interest" description="Disordered" evidence="6">
    <location>
        <begin position="879"/>
        <end position="900"/>
    </location>
</feature>
<comment type="caution">
    <text evidence="8">The sequence shown here is derived from an EMBL/GenBank/DDBJ whole genome shotgun (WGS) entry which is preliminary data.</text>
</comment>
<feature type="compositionally biased region" description="Polar residues" evidence="6">
    <location>
        <begin position="145"/>
        <end position="158"/>
    </location>
</feature>
<dbReference type="InterPro" id="IPR000719">
    <property type="entry name" value="Prot_kinase_dom"/>
</dbReference>
<dbReference type="Gene3D" id="3.30.930.10">
    <property type="entry name" value="Bira Bifunctional Protein, Domain 2"/>
    <property type="match status" value="1"/>
</dbReference>
<dbReference type="GO" id="GO:0005524">
    <property type="term" value="F:ATP binding"/>
    <property type="evidence" value="ECO:0007669"/>
    <property type="project" value="UniProtKB-KW"/>
</dbReference>
<dbReference type="PANTHER" id="PTHR11042:SF136">
    <property type="entry name" value="EIF-2-ALPHA KINASE GCN2"/>
    <property type="match status" value="1"/>
</dbReference>
<dbReference type="InterPro" id="IPR045864">
    <property type="entry name" value="aa-tRNA-synth_II/BPL/LPL"/>
</dbReference>
<keyword evidence="2" id="KW-0547">Nucleotide-binding</keyword>
<dbReference type="Gene3D" id="3.30.200.20">
    <property type="entry name" value="Phosphorylase Kinase, domain 1"/>
    <property type="match status" value="1"/>
</dbReference>
<keyword evidence="1" id="KW-0808">Transferase</keyword>
<dbReference type="GO" id="GO:1990625">
    <property type="term" value="P:negative regulation of cytoplasmic translational initiation in response to stress"/>
    <property type="evidence" value="ECO:0007669"/>
    <property type="project" value="TreeGrafter"/>
</dbReference>
<feature type="region of interest" description="Disordered" evidence="6">
    <location>
        <begin position="145"/>
        <end position="174"/>
    </location>
</feature>
<evidence type="ECO:0000256" key="5">
    <source>
        <dbReference type="ARBA" id="ARBA00037982"/>
    </source>
</evidence>
<keyword evidence="9" id="KW-1185">Reference proteome</keyword>
<dbReference type="Gene3D" id="1.10.510.10">
    <property type="entry name" value="Transferase(Phosphotransferase) domain 1"/>
    <property type="match status" value="1"/>
</dbReference>
<dbReference type="OrthoDB" id="341578at2759"/>
<feature type="domain" description="Protein kinase" evidence="7">
    <location>
        <begin position="74"/>
        <end position="413"/>
    </location>
</feature>
<dbReference type="InterPro" id="IPR011009">
    <property type="entry name" value="Kinase-like_dom_sf"/>
</dbReference>
<evidence type="ECO:0000256" key="3">
    <source>
        <dbReference type="ARBA" id="ARBA00022777"/>
    </source>
</evidence>
<protein>
    <recommendedName>
        <fullName evidence="7">Protein kinase domain-containing protein</fullName>
    </recommendedName>
</protein>
<dbReference type="GO" id="GO:0005634">
    <property type="term" value="C:nucleus"/>
    <property type="evidence" value="ECO:0007669"/>
    <property type="project" value="TreeGrafter"/>
</dbReference>
<dbReference type="PROSITE" id="PS50011">
    <property type="entry name" value="PROTEIN_KINASE_DOM"/>
    <property type="match status" value="1"/>
</dbReference>
<dbReference type="EMBL" id="JAACJJ010000028">
    <property type="protein sequence ID" value="KAF5321443.1"/>
    <property type="molecule type" value="Genomic_DNA"/>
</dbReference>
<keyword evidence="4" id="KW-0067">ATP-binding</keyword>
<evidence type="ECO:0000256" key="6">
    <source>
        <dbReference type="SAM" id="MobiDB-lite"/>
    </source>
</evidence>
<dbReference type="SMART" id="SM00220">
    <property type="entry name" value="S_TKc"/>
    <property type="match status" value="1"/>
</dbReference>
<dbReference type="PANTHER" id="PTHR11042">
    <property type="entry name" value="EUKARYOTIC TRANSLATION INITIATION FACTOR 2-ALPHA KINASE EIF2-ALPHA KINASE -RELATED"/>
    <property type="match status" value="1"/>
</dbReference>
<evidence type="ECO:0000313" key="9">
    <source>
        <dbReference type="Proteomes" id="UP000567179"/>
    </source>
</evidence>
<accession>A0A8H5BFC7</accession>
<dbReference type="InterPro" id="IPR050339">
    <property type="entry name" value="CC_SR_Kinase"/>
</dbReference>
<evidence type="ECO:0000256" key="2">
    <source>
        <dbReference type="ARBA" id="ARBA00022741"/>
    </source>
</evidence>
<dbReference type="Pfam" id="PF00069">
    <property type="entry name" value="Pkinase"/>
    <property type="match status" value="2"/>
</dbReference>
<dbReference type="GO" id="GO:0004694">
    <property type="term" value="F:eukaryotic translation initiation factor 2alpha kinase activity"/>
    <property type="evidence" value="ECO:0007669"/>
    <property type="project" value="TreeGrafter"/>
</dbReference>
<dbReference type="AlphaFoldDB" id="A0A8H5BFC7"/>
<dbReference type="SUPFAM" id="SSF56112">
    <property type="entry name" value="Protein kinase-like (PK-like)"/>
    <property type="match status" value="1"/>
</dbReference>
<evidence type="ECO:0000256" key="1">
    <source>
        <dbReference type="ARBA" id="ARBA00022679"/>
    </source>
</evidence>
<dbReference type="PROSITE" id="PS00108">
    <property type="entry name" value="PROTEIN_KINASE_ST"/>
    <property type="match status" value="1"/>
</dbReference>
<proteinExistence type="inferred from homology"/>
<dbReference type="SUPFAM" id="SSF55681">
    <property type="entry name" value="Class II aaRS and biotin synthetases"/>
    <property type="match status" value="1"/>
</dbReference>
<dbReference type="GO" id="GO:0005829">
    <property type="term" value="C:cytosol"/>
    <property type="evidence" value="ECO:0007669"/>
    <property type="project" value="TreeGrafter"/>
</dbReference>
<sequence>MPRTQHPAASTLRNRNRITNKTRLKIHQGSLDADAILIPDEDEEKHRLTNLCCRQLNLEHLWRTPMMSRWKEDWEELELLGRGAFGSFVKASNKIDSRIYAVKNIRLKTMQSDTKIFREVNALSRLSHRNIVRYYTTWMETYEPTASTPASDSGMESGTESEDNLTSVPDDHDNTSERHLPVNGTFQLSIEDFDDISVSRSSFPMAPPRAQEVLTAATMPSPKTSSPEFVERQTLMEWIEEGIVEDEARCLFQQIVGALAHMSTLNILHRDIKLTNIFIDAKGDCKVGDFGLVTSSLAAVDPSDVSTPSVILDAELTLEVGTRLYIAPEVQSRRRMRGPGDHSEADMYSLGIVFFEMNFRFYTGSERIAALEDLRKPSIIFPPTWEVSLITWLLQHEPDKRPSAFELSNSSLLPTRLEDECYKNALRLMAKTGSKYHEHVLETLFSQQPSLSTTFTHDLDVIASEYASLNNLVEERLAAIFHLRGAVDMEPPLLIPVTDPEQEKTHATFIDRRGDLIALPNNILVPFARLSARRPTFRPSSTFKQPLINKAALFDIITPDLQTGPMAAAAEIIAVASDVLDSFPDLAQQYDIHVSHSTSYQPYSCRSEKVTHERTEFLHHSLETGMDFPPFADYQDVFSAPLTVPMFATYAVPSWIPPPATLLKMAKTVYPYWKERRIERGGNRIIPVLNGDESDILNEYYICFRRRENKAVRKTRAQQVPSSDKLQHLQMELQYPFELAKYVLAWETMRREAAKQAQGVWEKQMAMVDLKRKYPSLGDKLDEELLIDKERPSKRQEIARVPGLKLRASESVAPPSRQEIGMKRKERARKYKDAVDQVLGRIKEANNHWEDLLDNGCQTPPATYASKLFKYIPPPATPSWPPSLGSEKSDEEPPAPAPSARACILRKPISETGTLLVSFRKYSVAWVPRGVVHKQQLALSFVEIAVQILIILVGGTDQCRVPSSSNWRLGMGHNTVGLSVCTMFAIPANTDYAVETAHMEEERMEEERVEGTRSEEMMHQMIDLLEPSRGISAPDLSLLQDMLHAKSPEQVQSYDEAILLVHEASSVRHLSKSLLQHLKFQLLKAQREVSVMETKCNAAENYFRRVISLVAESGYNVSVSPGAEQKITVRKVTGDTVSVTSIPLQGHPTSVDVVLD</sequence>
<reference evidence="8 9" key="1">
    <citation type="journal article" date="2020" name="ISME J.">
        <title>Uncovering the hidden diversity of litter-decomposition mechanisms in mushroom-forming fungi.</title>
        <authorList>
            <person name="Floudas D."/>
            <person name="Bentzer J."/>
            <person name="Ahren D."/>
            <person name="Johansson T."/>
            <person name="Persson P."/>
            <person name="Tunlid A."/>
        </authorList>
    </citation>
    <scope>NUCLEOTIDE SEQUENCE [LARGE SCALE GENOMIC DNA]</scope>
    <source>
        <strain evidence="8 9">CBS 101986</strain>
    </source>
</reference>
<keyword evidence="3" id="KW-0418">Kinase</keyword>
<evidence type="ECO:0000259" key="7">
    <source>
        <dbReference type="PROSITE" id="PS50011"/>
    </source>
</evidence>
<evidence type="ECO:0000313" key="8">
    <source>
        <dbReference type="EMBL" id="KAF5321443.1"/>
    </source>
</evidence>
<gene>
    <name evidence="8" type="ORF">D9619_000083</name>
</gene>
<comment type="similarity">
    <text evidence="5">Belongs to the protein kinase superfamily. Ser/Thr protein kinase family. GCN2 subfamily.</text>
</comment>
<evidence type="ECO:0000256" key="4">
    <source>
        <dbReference type="ARBA" id="ARBA00022840"/>
    </source>
</evidence>
<dbReference type="Proteomes" id="UP000567179">
    <property type="component" value="Unassembled WGS sequence"/>
</dbReference>
<organism evidence="8 9">
    <name type="scientific">Psilocybe cf. subviscida</name>
    <dbReference type="NCBI Taxonomy" id="2480587"/>
    <lineage>
        <taxon>Eukaryota</taxon>
        <taxon>Fungi</taxon>
        <taxon>Dikarya</taxon>
        <taxon>Basidiomycota</taxon>
        <taxon>Agaricomycotina</taxon>
        <taxon>Agaricomycetes</taxon>
        <taxon>Agaricomycetidae</taxon>
        <taxon>Agaricales</taxon>
        <taxon>Agaricineae</taxon>
        <taxon>Strophariaceae</taxon>
        <taxon>Psilocybe</taxon>
    </lineage>
</organism>
<dbReference type="InterPro" id="IPR008271">
    <property type="entry name" value="Ser/Thr_kinase_AS"/>
</dbReference>
<name>A0A8H5BFC7_9AGAR</name>